<evidence type="ECO:0000259" key="9">
    <source>
        <dbReference type="Pfam" id="PF00264"/>
    </source>
</evidence>
<accession>A0AAV7E4W5</accession>
<evidence type="ECO:0000256" key="7">
    <source>
        <dbReference type="ARBA" id="ARBA00023157"/>
    </source>
</evidence>
<keyword evidence="4" id="KW-0883">Thioether bond</keyword>
<dbReference type="GO" id="GO:0004097">
    <property type="term" value="F:catechol oxidase activity"/>
    <property type="evidence" value="ECO:0007669"/>
    <property type="project" value="InterPro"/>
</dbReference>
<dbReference type="Gene3D" id="1.10.1280.10">
    <property type="entry name" value="Di-copper center containing domain from catechol oxidase"/>
    <property type="match status" value="1"/>
</dbReference>
<keyword evidence="3" id="KW-0479">Metal-binding</keyword>
<dbReference type="Pfam" id="PF12142">
    <property type="entry name" value="PPO1_DWL"/>
    <property type="match status" value="1"/>
</dbReference>
<dbReference type="InterPro" id="IPR022740">
    <property type="entry name" value="Polyphenol_oxidase_C"/>
</dbReference>
<sequence>MCINIIDQMHLGLGGRPRTRGWISCCGVHSRATGPARNGGLATATPSPSSSSSSTAFYYSSRRLRRWARGGAPAGSERARRVLVTTSIRSSSIKNIENGRDNHRDYKDDEGARRPTSSKAVDRRNVLLGLGAGLYGATATGVGGKQVMTAVGVPVEYPVLESCHVASYPDEFGGNNPIQCCPPYDLSQPLKIEPYAMPASPLRLRTRKAAHLLSQWEKDRFNRAISETKNLPSDHPWSFMQQARIHCAYCSGAYNQRNSDKLLQVHFSWLFLPWHRFYIYFFERILGKIIGDDSFALPFWNYDARDGMMFPDMYLNPSSSLYNPNRNRSHFRLPIDLRYAFDLEDGPPNTDPVEANLAYIRRIFTDSGPIPELFMGSPVRAGGVPNSRLMSGMLENLHNVVHNWVGLVEPPNLDMGNFFSAARDTLFYAHHANIDRLWTIYKSQTLGNQLEFNDRDWLNASFVFYDENEKVVSVTVRQCLNEMDMGYVYENVPIEYLTNNPPVQAPPPAAANINGAPRRSSLSSVTEFGPTPRPLSGTITAVVRRPRTSRSPAEKRREAEVLSVDDIELNRPDTTRFDVYVNRLTQGSFVSGPGTFAGSFVRVRHNHTNEDGTHTKTIQKFGITSLLDEIGADADESIVVTLVPRDGSLTIGGLHVELLTTINN</sequence>
<feature type="domain" description="Polyphenol oxidase C-terminal" evidence="11">
    <location>
        <begin position="532"/>
        <end position="658"/>
    </location>
</feature>
<feature type="domain" description="Polyphenol oxidase central" evidence="10">
    <location>
        <begin position="451"/>
        <end position="501"/>
    </location>
</feature>
<evidence type="ECO:0000256" key="5">
    <source>
        <dbReference type="ARBA" id="ARBA00023002"/>
    </source>
</evidence>
<evidence type="ECO:0000256" key="4">
    <source>
        <dbReference type="ARBA" id="ARBA00022784"/>
    </source>
</evidence>
<dbReference type="InterPro" id="IPR022739">
    <property type="entry name" value="Polyphenol_oxidase_cen"/>
</dbReference>
<dbReference type="InterPro" id="IPR050316">
    <property type="entry name" value="Tyrosinase/Hemocyanin"/>
</dbReference>
<dbReference type="InterPro" id="IPR002227">
    <property type="entry name" value="Tyrosinase_Cu-bd"/>
</dbReference>
<evidence type="ECO:0008006" key="14">
    <source>
        <dbReference type="Google" id="ProtNLM"/>
    </source>
</evidence>
<dbReference type="SUPFAM" id="SSF48056">
    <property type="entry name" value="Di-copper centre-containing domain"/>
    <property type="match status" value="1"/>
</dbReference>
<feature type="region of interest" description="Disordered" evidence="8">
    <location>
        <begin position="34"/>
        <end position="55"/>
    </location>
</feature>
<evidence type="ECO:0000313" key="13">
    <source>
        <dbReference type="Proteomes" id="UP000825729"/>
    </source>
</evidence>
<protein>
    <recommendedName>
        <fullName evidence="14">Polyphenol oxidase</fullName>
    </recommendedName>
</protein>
<feature type="domain" description="Tyrosinase copper-binding" evidence="9">
    <location>
        <begin position="238"/>
        <end position="443"/>
    </location>
</feature>
<proteinExistence type="inferred from homology"/>
<evidence type="ECO:0000259" key="11">
    <source>
        <dbReference type="Pfam" id="PF12143"/>
    </source>
</evidence>
<dbReference type="PANTHER" id="PTHR11474:SF76">
    <property type="entry name" value="SHKT DOMAIN-CONTAINING PROTEIN"/>
    <property type="match status" value="1"/>
</dbReference>
<dbReference type="Proteomes" id="UP000825729">
    <property type="component" value="Unassembled WGS sequence"/>
</dbReference>
<evidence type="ECO:0000256" key="6">
    <source>
        <dbReference type="ARBA" id="ARBA00023008"/>
    </source>
</evidence>
<dbReference type="Pfam" id="PF00264">
    <property type="entry name" value="Tyrosinase"/>
    <property type="match status" value="1"/>
</dbReference>
<keyword evidence="7" id="KW-1015">Disulfide bond</keyword>
<name>A0AAV7E4W5_ARIFI</name>
<dbReference type="Pfam" id="PF12143">
    <property type="entry name" value="PPO1_KFDV"/>
    <property type="match status" value="1"/>
</dbReference>
<dbReference type="AlphaFoldDB" id="A0AAV7E4W5"/>
<keyword evidence="13" id="KW-1185">Reference proteome</keyword>
<dbReference type="InterPro" id="IPR008922">
    <property type="entry name" value="Di-copper_centre_dom_sf"/>
</dbReference>
<evidence type="ECO:0000256" key="1">
    <source>
        <dbReference type="ARBA" id="ARBA00001973"/>
    </source>
</evidence>
<comment type="caution">
    <text evidence="12">The sequence shown here is derived from an EMBL/GenBank/DDBJ whole genome shotgun (WGS) entry which is preliminary data.</text>
</comment>
<evidence type="ECO:0000256" key="8">
    <source>
        <dbReference type="SAM" id="MobiDB-lite"/>
    </source>
</evidence>
<comment type="similarity">
    <text evidence="2">Belongs to the tyrosinase family.</text>
</comment>
<dbReference type="EMBL" id="JAINDJ010000006">
    <property type="protein sequence ID" value="KAG9443229.1"/>
    <property type="molecule type" value="Genomic_DNA"/>
</dbReference>
<feature type="compositionally biased region" description="Low complexity" evidence="8">
    <location>
        <begin position="42"/>
        <end position="55"/>
    </location>
</feature>
<feature type="compositionally biased region" description="Basic and acidic residues" evidence="8">
    <location>
        <begin position="97"/>
        <end position="113"/>
    </location>
</feature>
<feature type="region of interest" description="Disordered" evidence="8">
    <location>
        <begin position="93"/>
        <end position="120"/>
    </location>
</feature>
<evidence type="ECO:0000256" key="3">
    <source>
        <dbReference type="ARBA" id="ARBA00022723"/>
    </source>
</evidence>
<gene>
    <name evidence="12" type="ORF">H6P81_014569</name>
</gene>
<evidence type="ECO:0000259" key="10">
    <source>
        <dbReference type="Pfam" id="PF12142"/>
    </source>
</evidence>
<dbReference type="PANTHER" id="PTHR11474">
    <property type="entry name" value="TYROSINASE FAMILY MEMBER"/>
    <property type="match status" value="1"/>
</dbReference>
<dbReference type="GO" id="GO:0046872">
    <property type="term" value="F:metal ion binding"/>
    <property type="evidence" value="ECO:0007669"/>
    <property type="project" value="UniProtKB-KW"/>
</dbReference>
<feature type="region of interest" description="Disordered" evidence="8">
    <location>
        <begin position="513"/>
        <end position="557"/>
    </location>
</feature>
<reference evidence="12 13" key="1">
    <citation type="submission" date="2021-07" db="EMBL/GenBank/DDBJ databases">
        <title>The Aristolochia fimbriata genome: insights into angiosperm evolution, floral development and chemical biosynthesis.</title>
        <authorList>
            <person name="Jiao Y."/>
        </authorList>
    </citation>
    <scope>NUCLEOTIDE SEQUENCE [LARGE SCALE GENOMIC DNA]</scope>
    <source>
        <strain evidence="12">IBCAS-2021</strain>
        <tissue evidence="12">Leaf</tissue>
    </source>
</reference>
<comment type="cofactor">
    <cofactor evidence="1">
        <name>Cu(2+)</name>
        <dbReference type="ChEBI" id="CHEBI:29036"/>
    </cofactor>
</comment>
<evidence type="ECO:0000256" key="2">
    <source>
        <dbReference type="ARBA" id="ARBA00009928"/>
    </source>
</evidence>
<dbReference type="PRINTS" id="PR00092">
    <property type="entry name" value="TYROSINASE"/>
</dbReference>
<keyword evidence="5" id="KW-0560">Oxidoreductase</keyword>
<organism evidence="12 13">
    <name type="scientific">Aristolochia fimbriata</name>
    <name type="common">White veined hardy Dutchman's pipe vine</name>
    <dbReference type="NCBI Taxonomy" id="158543"/>
    <lineage>
        <taxon>Eukaryota</taxon>
        <taxon>Viridiplantae</taxon>
        <taxon>Streptophyta</taxon>
        <taxon>Embryophyta</taxon>
        <taxon>Tracheophyta</taxon>
        <taxon>Spermatophyta</taxon>
        <taxon>Magnoliopsida</taxon>
        <taxon>Magnoliidae</taxon>
        <taxon>Piperales</taxon>
        <taxon>Aristolochiaceae</taxon>
        <taxon>Aristolochia</taxon>
    </lineage>
</organism>
<keyword evidence="6" id="KW-0186">Copper</keyword>
<evidence type="ECO:0000313" key="12">
    <source>
        <dbReference type="EMBL" id="KAG9443229.1"/>
    </source>
</evidence>